<dbReference type="PANTHER" id="PTHR48100">
    <property type="entry name" value="BROAD-SPECIFICITY PHOSPHATASE YOR283W-RELATED"/>
    <property type="match status" value="1"/>
</dbReference>
<dbReference type="CDD" id="cd07067">
    <property type="entry name" value="HP_PGM_like"/>
    <property type="match status" value="1"/>
</dbReference>
<dbReference type="Pfam" id="PF00300">
    <property type="entry name" value="His_Phos_1"/>
    <property type="match status" value="1"/>
</dbReference>
<dbReference type="GO" id="GO:0016791">
    <property type="term" value="F:phosphatase activity"/>
    <property type="evidence" value="ECO:0007669"/>
    <property type="project" value="TreeGrafter"/>
</dbReference>
<protein>
    <recommendedName>
        <fullName evidence="2">Histidine phosphatase family protein</fullName>
    </recommendedName>
</protein>
<dbReference type="SMART" id="SM00855">
    <property type="entry name" value="PGAM"/>
    <property type="match status" value="1"/>
</dbReference>
<dbReference type="SUPFAM" id="SSF53254">
    <property type="entry name" value="Phosphoglycerate mutase-like"/>
    <property type="match status" value="1"/>
</dbReference>
<dbReference type="GO" id="GO:0005737">
    <property type="term" value="C:cytoplasm"/>
    <property type="evidence" value="ECO:0007669"/>
    <property type="project" value="TreeGrafter"/>
</dbReference>
<dbReference type="AlphaFoldDB" id="A0A382DM24"/>
<sequence length="232" mass="25784">MELYIVRHAESANNAGPLVSRVEDPTLSPTGYQQAECLAGRLSHIKPERILVSPFRRTLETIAPYLSETDVVPEAWIDIHEAGGVVRGHEAGAYEGRPGMSRSEILTQYPAMILPDEIDESGWWKSKPFETAHLAAQRADRVADQIHGPIAGTGLCTVLISHGMFMRLMISAVMGFSYEGHDRLEEIANTGVTRFTIRDKVVKLGLHNCVRHISEDQITGMDITHLRCDTRN</sequence>
<dbReference type="InterPro" id="IPR050275">
    <property type="entry name" value="PGM_Phosphatase"/>
</dbReference>
<gene>
    <name evidence="1" type="ORF">METZ01_LOCUS192364</name>
</gene>
<accession>A0A382DM24</accession>
<name>A0A382DM24_9ZZZZ</name>
<dbReference type="PANTHER" id="PTHR48100:SF1">
    <property type="entry name" value="HISTIDINE PHOSPHATASE FAMILY PROTEIN-RELATED"/>
    <property type="match status" value="1"/>
</dbReference>
<dbReference type="Gene3D" id="3.40.50.1240">
    <property type="entry name" value="Phosphoglycerate mutase-like"/>
    <property type="match status" value="1"/>
</dbReference>
<proteinExistence type="predicted"/>
<evidence type="ECO:0000313" key="1">
    <source>
        <dbReference type="EMBL" id="SVB39510.1"/>
    </source>
</evidence>
<organism evidence="1">
    <name type="scientific">marine metagenome</name>
    <dbReference type="NCBI Taxonomy" id="408172"/>
    <lineage>
        <taxon>unclassified sequences</taxon>
        <taxon>metagenomes</taxon>
        <taxon>ecological metagenomes</taxon>
    </lineage>
</organism>
<dbReference type="InterPro" id="IPR013078">
    <property type="entry name" value="His_Pase_superF_clade-1"/>
</dbReference>
<evidence type="ECO:0008006" key="2">
    <source>
        <dbReference type="Google" id="ProtNLM"/>
    </source>
</evidence>
<dbReference type="InterPro" id="IPR029033">
    <property type="entry name" value="His_PPase_superfam"/>
</dbReference>
<reference evidence="1" key="1">
    <citation type="submission" date="2018-05" db="EMBL/GenBank/DDBJ databases">
        <authorList>
            <person name="Lanie J.A."/>
            <person name="Ng W.-L."/>
            <person name="Kazmierczak K.M."/>
            <person name="Andrzejewski T.M."/>
            <person name="Davidsen T.M."/>
            <person name="Wayne K.J."/>
            <person name="Tettelin H."/>
            <person name="Glass J.I."/>
            <person name="Rusch D."/>
            <person name="Podicherti R."/>
            <person name="Tsui H.-C.T."/>
            <person name="Winkler M.E."/>
        </authorList>
    </citation>
    <scope>NUCLEOTIDE SEQUENCE</scope>
</reference>
<dbReference type="EMBL" id="UINC01040101">
    <property type="protein sequence ID" value="SVB39510.1"/>
    <property type="molecule type" value="Genomic_DNA"/>
</dbReference>